<keyword evidence="1" id="KW-0548">Nucleotidyltransferase</keyword>
<proteinExistence type="predicted"/>
<accession>A0ABT8X0T2</accession>
<evidence type="ECO:0000313" key="1">
    <source>
        <dbReference type="EMBL" id="MDO5987559.1"/>
    </source>
</evidence>
<name>A0ABT8X0T2_9FLAO</name>
<gene>
    <name evidence="1" type="ORF">Q4Q39_09135</name>
</gene>
<evidence type="ECO:0000313" key="2">
    <source>
        <dbReference type="Proteomes" id="UP001176891"/>
    </source>
</evidence>
<dbReference type="GO" id="GO:0016779">
    <property type="term" value="F:nucleotidyltransferase activity"/>
    <property type="evidence" value="ECO:0007669"/>
    <property type="project" value="UniProtKB-KW"/>
</dbReference>
<sequence length="166" mass="19525">MKKILFGFFIFGLTTQINSQTIELPNTVISVNYKYLDVTDLDHTPKRVKKLEDEILNYDHEELSKLYDRIDDIYEISFSVPEGIIIAAYNKKGKIIRTNEKYKNVKLPLAVMQAISKRFPNWGIIEDTYLIRYDHNKDSLIQKYKVKIKNNNKTIMVKTDEKGIFL</sequence>
<dbReference type="Proteomes" id="UP001176891">
    <property type="component" value="Unassembled WGS sequence"/>
</dbReference>
<protein>
    <submittedName>
        <fullName evidence="1">Nicotinate-nucleotide adenylyltransferase</fullName>
    </submittedName>
</protein>
<dbReference type="Gene3D" id="3.10.450.360">
    <property type="match status" value="1"/>
</dbReference>
<keyword evidence="2" id="KW-1185">Reference proteome</keyword>
<dbReference type="SUPFAM" id="SSF160574">
    <property type="entry name" value="BT0923-like"/>
    <property type="match status" value="1"/>
</dbReference>
<organism evidence="1 2">
    <name type="scientific">Flavivirga amylovorans</name>
    <dbReference type="NCBI Taxonomy" id="870486"/>
    <lineage>
        <taxon>Bacteria</taxon>
        <taxon>Pseudomonadati</taxon>
        <taxon>Bacteroidota</taxon>
        <taxon>Flavobacteriia</taxon>
        <taxon>Flavobacteriales</taxon>
        <taxon>Flavobacteriaceae</taxon>
        <taxon>Flavivirga</taxon>
    </lineage>
</organism>
<keyword evidence="1" id="KW-0808">Transferase</keyword>
<comment type="caution">
    <text evidence="1">The sequence shown here is derived from an EMBL/GenBank/DDBJ whole genome shotgun (WGS) entry which is preliminary data.</text>
</comment>
<reference evidence="1" key="1">
    <citation type="submission" date="2023-07" db="EMBL/GenBank/DDBJ databases">
        <title>Two novel species in the genus Flavivirga.</title>
        <authorList>
            <person name="Kwon K."/>
        </authorList>
    </citation>
    <scope>NUCLEOTIDE SEQUENCE</scope>
    <source>
        <strain evidence="1">KACC 14157</strain>
    </source>
</reference>
<dbReference type="RefSeq" id="WP_303282121.1">
    <property type="nucleotide sequence ID" value="NZ_BAABCZ010000010.1"/>
</dbReference>
<dbReference type="EMBL" id="JAUOEM010000003">
    <property type="protein sequence ID" value="MDO5987559.1"/>
    <property type="molecule type" value="Genomic_DNA"/>
</dbReference>